<dbReference type="EMBL" id="KZ613474">
    <property type="protein sequence ID" value="PMD23650.1"/>
    <property type="molecule type" value="Genomic_DNA"/>
</dbReference>
<reference evidence="2 3" key="1">
    <citation type="submission" date="2016-05" db="EMBL/GenBank/DDBJ databases">
        <title>A degradative enzymes factory behind the ericoid mycorrhizal symbiosis.</title>
        <authorList>
            <consortium name="DOE Joint Genome Institute"/>
            <person name="Martino E."/>
            <person name="Morin E."/>
            <person name="Grelet G."/>
            <person name="Kuo A."/>
            <person name="Kohler A."/>
            <person name="Daghino S."/>
            <person name="Barry K."/>
            <person name="Choi C."/>
            <person name="Cichocki N."/>
            <person name="Clum A."/>
            <person name="Copeland A."/>
            <person name="Hainaut M."/>
            <person name="Haridas S."/>
            <person name="Labutti K."/>
            <person name="Lindquist E."/>
            <person name="Lipzen A."/>
            <person name="Khouja H.-R."/>
            <person name="Murat C."/>
            <person name="Ohm R."/>
            <person name="Olson A."/>
            <person name="Spatafora J."/>
            <person name="Veneault-Fourrey C."/>
            <person name="Henrissat B."/>
            <person name="Grigoriev I."/>
            <person name="Martin F."/>
            <person name="Perotto S."/>
        </authorList>
    </citation>
    <scope>NUCLEOTIDE SEQUENCE [LARGE SCALE GENOMIC DNA]</scope>
    <source>
        <strain evidence="2 3">UAMH 7357</strain>
    </source>
</reference>
<proteinExistence type="predicted"/>
<dbReference type="Proteomes" id="UP000235672">
    <property type="component" value="Unassembled WGS sequence"/>
</dbReference>
<keyword evidence="3" id="KW-1185">Reference proteome</keyword>
<evidence type="ECO:0000313" key="2">
    <source>
        <dbReference type="EMBL" id="PMD23650.1"/>
    </source>
</evidence>
<dbReference type="AlphaFoldDB" id="A0A2J6QBK4"/>
<sequence>MSLCRSMAGRLVGGTTGGGEERMELGLQPSSGQAFGWMEDVTHHNSPLSNSCMKKTVGRTTTNAERRQIITLTRALVSFIEYELLGSGLRGMAVLGIDFEISLEIDMWLVDRLTAEQQRRQRVMEMKTLYPKGSPATPFGGHWPVMRNAFRSQSANPANSPNTSPAQPQPSTAAFLLLCLSLHALLRHSLLLLSQPDIFENQPTPTSLVIDRRPPAVTLIIVSRNLTTLRFPLLDQAPRFNLSLLPTFASRPDLH</sequence>
<name>A0A2J6QBK4_9HELO</name>
<evidence type="ECO:0000313" key="3">
    <source>
        <dbReference type="Proteomes" id="UP000235672"/>
    </source>
</evidence>
<accession>A0A2J6QBK4</accession>
<evidence type="ECO:0000256" key="1">
    <source>
        <dbReference type="SAM" id="MobiDB-lite"/>
    </source>
</evidence>
<protein>
    <submittedName>
        <fullName evidence="2">Uncharacterized protein</fullName>
    </submittedName>
</protein>
<organism evidence="2 3">
    <name type="scientific">Hyaloscypha hepaticicola</name>
    <dbReference type="NCBI Taxonomy" id="2082293"/>
    <lineage>
        <taxon>Eukaryota</taxon>
        <taxon>Fungi</taxon>
        <taxon>Dikarya</taxon>
        <taxon>Ascomycota</taxon>
        <taxon>Pezizomycotina</taxon>
        <taxon>Leotiomycetes</taxon>
        <taxon>Helotiales</taxon>
        <taxon>Hyaloscyphaceae</taxon>
        <taxon>Hyaloscypha</taxon>
    </lineage>
</organism>
<feature type="region of interest" description="Disordered" evidence="1">
    <location>
        <begin position="1"/>
        <end position="24"/>
    </location>
</feature>
<gene>
    <name evidence="2" type="ORF">NA56DRAFT_716119</name>
</gene>